<evidence type="ECO:0000256" key="3">
    <source>
        <dbReference type="ARBA" id="ARBA00022475"/>
    </source>
</evidence>
<evidence type="ECO:0000256" key="1">
    <source>
        <dbReference type="ARBA" id="ARBA00004651"/>
    </source>
</evidence>
<keyword evidence="10" id="KW-1185">Reference proteome</keyword>
<proteinExistence type="inferred from homology"/>
<dbReference type="InterPro" id="IPR035906">
    <property type="entry name" value="MetI-like_sf"/>
</dbReference>
<gene>
    <name evidence="9" type="ORF">Pa4123_40970</name>
</gene>
<reference evidence="9" key="1">
    <citation type="submission" date="2022-12" db="EMBL/GenBank/DDBJ databases">
        <title>New Phytohabitans aurantiacus sp. RD004123 nov., an actinomycete isolated from soil.</title>
        <authorList>
            <person name="Triningsih D.W."/>
            <person name="Harunari E."/>
            <person name="Igarashi Y."/>
        </authorList>
    </citation>
    <scope>NUCLEOTIDE SEQUENCE</scope>
    <source>
        <strain evidence="9">RD004123</strain>
    </source>
</reference>
<dbReference type="Pfam" id="PF00528">
    <property type="entry name" value="BPD_transp_1"/>
    <property type="match status" value="1"/>
</dbReference>
<keyword evidence="6 7" id="KW-0472">Membrane</keyword>
<feature type="transmembrane region" description="Helical" evidence="7">
    <location>
        <begin position="130"/>
        <end position="151"/>
    </location>
</feature>
<evidence type="ECO:0000256" key="6">
    <source>
        <dbReference type="ARBA" id="ARBA00023136"/>
    </source>
</evidence>
<dbReference type="Gene3D" id="1.10.3720.10">
    <property type="entry name" value="MetI-like"/>
    <property type="match status" value="1"/>
</dbReference>
<evidence type="ECO:0000256" key="7">
    <source>
        <dbReference type="RuleBase" id="RU363032"/>
    </source>
</evidence>
<comment type="similarity">
    <text evidence="7">Belongs to the binding-protein-dependent transport system permease family.</text>
</comment>
<dbReference type="PROSITE" id="PS50928">
    <property type="entry name" value="ABC_TM1"/>
    <property type="match status" value="1"/>
</dbReference>
<keyword evidence="2 7" id="KW-0813">Transport</keyword>
<evidence type="ECO:0000313" key="10">
    <source>
        <dbReference type="Proteomes" id="UP001144280"/>
    </source>
</evidence>
<comment type="caution">
    <text evidence="9">The sequence shown here is derived from an EMBL/GenBank/DDBJ whole genome shotgun (WGS) entry which is preliminary data.</text>
</comment>
<dbReference type="EMBL" id="BSDI01000019">
    <property type="protein sequence ID" value="GLH98822.1"/>
    <property type="molecule type" value="Genomic_DNA"/>
</dbReference>
<name>A0ABQ5QX37_9ACTN</name>
<feature type="transmembrane region" description="Helical" evidence="7">
    <location>
        <begin position="103"/>
        <end position="124"/>
    </location>
</feature>
<evidence type="ECO:0000259" key="8">
    <source>
        <dbReference type="PROSITE" id="PS50928"/>
    </source>
</evidence>
<dbReference type="Proteomes" id="UP001144280">
    <property type="component" value="Unassembled WGS sequence"/>
</dbReference>
<dbReference type="PANTHER" id="PTHR30151">
    <property type="entry name" value="ALKANE SULFONATE ABC TRANSPORTER-RELATED, MEMBRANE SUBUNIT"/>
    <property type="match status" value="1"/>
</dbReference>
<feature type="transmembrane region" description="Helical" evidence="7">
    <location>
        <begin position="17"/>
        <end position="37"/>
    </location>
</feature>
<keyword evidence="5 7" id="KW-1133">Transmembrane helix</keyword>
<sequence>MLVEGCRRTRSPLPAGGSAGVGLGLVIAVWWLTAHLLAADGLLPAPSEVLHAFVSTPGVLLAHGWVTLVETSVGFGVAAVAGITAGAALATSRWVQLLLSGPLMVLHAVPKVAVAPLLVVWLGFGEGPRIVMVTLVCFFPIMIATTSGLMSTPAHLQELARSLAASRWQTFTKIRLPAALPQIFAGIRSALPLAPAGAVLGEVAGGSTGLGFVITRSSGSGDMATALAAVAALCAISLGLVLAARGAERLSHRWVSNPVDPR</sequence>
<dbReference type="SUPFAM" id="SSF161098">
    <property type="entry name" value="MetI-like"/>
    <property type="match status" value="1"/>
</dbReference>
<evidence type="ECO:0000256" key="5">
    <source>
        <dbReference type="ARBA" id="ARBA00022989"/>
    </source>
</evidence>
<protein>
    <submittedName>
        <fullName evidence="9">ABC transporter permease</fullName>
    </submittedName>
</protein>
<feature type="domain" description="ABC transmembrane type-1" evidence="8">
    <location>
        <begin position="64"/>
        <end position="242"/>
    </location>
</feature>
<evidence type="ECO:0000313" key="9">
    <source>
        <dbReference type="EMBL" id="GLH98822.1"/>
    </source>
</evidence>
<organism evidence="9 10">
    <name type="scientific">Phytohabitans aurantiacus</name>
    <dbReference type="NCBI Taxonomy" id="3016789"/>
    <lineage>
        <taxon>Bacteria</taxon>
        <taxon>Bacillati</taxon>
        <taxon>Actinomycetota</taxon>
        <taxon>Actinomycetes</taxon>
        <taxon>Micromonosporales</taxon>
        <taxon>Micromonosporaceae</taxon>
    </lineage>
</organism>
<dbReference type="InterPro" id="IPR000515">
    <property type="entry name" value="MetI-like"/>
</dbReference>
<feature type="transmembrane region" description="Helical" evidence="7">
    <location>
        <begin position="72"/>
        <end position="91"/>
    </location>
</feature>
<evidence type="ECO:0000256" key="4">
    <source>
        <dbReference type="ARBA" id="ARBA00022692"/>
    </source>
</evidence>
<accession>A0ABQ5QX37</accession>
<feature type="transmembrane region" description="Helical" evidence="7">
    <location>
        <begin position="226"/>
        <end position="244"/>
    </location>
</feature>
<keyword evidence="4 7" id="KW-0812">Transmembrane</keyword>
<dbReference type="CDD" id="cd06261">
    <property type="entry name" value="TM_PBP2"/>
    <property type="match status" value="1"/>
</dbReference>
<feature type="transmembrane region" description="Helical" evidence="7">
    <location>
        <begin position="49"/>
        <end position="66"/>
    </location>
</feature>
<keyword evidence="3" id="KW-1003">Cell membrane</keyword>
<dbReference type="PANTHER" id="PTHR30151:SF20">
    <property type="entry name" value="ABC TRANSPORTER PERMEASE PROTEIN HI_0355-RELATED"/>
    <property type="match status" value="1"/>
</dbReference>
<evidence type="ECO:0000256" key="2">
    <source>
        <dbReference type="ARBA" id="ARBA00022448"/>
    </source>
</evidence>
<comment type="subcellular location">
    <subcellularLocation>
        <location evidence="1 7">Cell membrane</location>
        <topology evidence="1 7">Multi-pass membrane protein</topology>
    </subcellularLocation>
</comment>